<dbReference type="Proteomes" id="UP001422759">
    <property type="component" value="Unassembled WGS sequence"/>
</dbReference>
<comment type="caution">
    <text evidence="2">The sequence shown here is derived from an EMBL/GenBank/DDBJ whole genome shotgun (WGS) entry which is preliminary data.</text>
</comment>
<evidence type="ECO:0000313" key="2">
    <source>
        <dbReference type="EMBL" id="GAA2154971.1"/>
    </source>
</evidence>
<feature type="region of interest" description="Disordered" evidence="1">
    <location>
        <begin position="1"/>
        <end position="62"/>
    </location>
</feature>
<keyword evidence="3" id="KW-1185">Reference proteome</keyword>
<name>A0ABP5LWR6_9ACTN</name>
<organism evidence="2 3">
    <name type="scientific">Kitasatospora kazusensis</name>
    <dbReference type="NCBI Taxonomy" id="407974"/>
    <lineage>
        <taxon>Bacteria</taxon>
        <taxon>Bacillati</taxon>
        <taxon>Actinomycetota</taxon>
        <taxon>Actinomycetes</taxon>
        <taxon>Kitasatosporales</taxon>
        <taxon>Streptomycetaceae</taxon>
        <taxon>Kitasatospora</taxon>
    </lineage>
</organism>
<reference evidence="3" key="1">
    <citation type="journal article" date="2019" name="Int. J. Syst. Evol. Microbiol.">
        <title>The Global Catalogue of Microorganisms (GCM) 10K type strain sequencing project: providing services to taxonomists for standard genome sequencing and annotation.</title>
        <authorList>
            <consortium name="The Broad Institute Genomics Platform"/>
            <consortium name="The Broad Institute Genome Sequencing Center for Infectious Disease"/>
            <person name="Wu L."/>
            <person name="Ma J."/>
        </authorList>
    </citation>
    <scope>NUCLEOTIDE SEQUENCE [LARGE SCALE GENOMIC DNA]</scope>
    <source>
        <strain evidence="3">JCM 14560</strain>
    </source>
</reference>
<evidence type="ECO:0000313" key="3">
    <source>
        <dbReference type="Proteomes" id="UP001422759"/>
    </source>
</evidence>
<dbReference type="EMBL" id="BAAANT010000044">
    <property type="protein sequence ID" value="GAA2154971.1"/>
    <property type="molecule type" value="Genomic_DNA"/>
</dbReference>
<gene>
    <name evidence="2" type="ORF">GCM10009760_54430</name>
</gene>
<protein>
    <submittedName>
        <fullName evidence="2">Uncharacterized protein</fullName>
    </submittedName>
</protein>
<evidence type="ECO:0000256" key="1">
    <source>
        <dbReference type="SAM" id="MobiDB-lite"/>
    </source>
</evidence>
<feature type="compositionally biased region" description="Basic and acidic residues" evidence="1">
    <location>
        <begin position="13"/>
        <end position="26"/>
    </location>
</feature>
<accession>A0ABP5LWR6</accession>
<sequence length="117" mass="12715">MSDGEVFSVPRGGRTDRTRSRSRETEEAAFSGSGPRTKRTGGEVEGRQTAPHGRTPDPHTKASLVAAIGEAVRDRDERVLRRLLARFAEQAAIADLPALRDAIDTARFHGGRPSVPR</sequence>
<proteinExistence type="predicted"/>